<reference evidence="2 3" key="1">
    <citation type="journal article" date="2025" name="Anaerobe">
        <title>Description of Anaerococcus kampingiae sp. nov., Anaerococcus groningensis sp. nov., Anaerococcus martiniensis sp. nov., and Anaerococcus cruorum sp. nov., isolated from human clinical specimens.</title>
        <authorList>
            <person name="Boiten K.E."/>
            <person name="Meijer J."/>
            <person name="van Wezel E.M."/>
            <person name="Veloo A.C.M."/>
        </authorList>
    </citation>
    <scope>NUCLEOTIDE SEQUENCE [LARGE SCALE GENOMIC DNA]</scope>
    <source>
        <strain evidence="2 3">ENR0831</strain>
    </source>
</reference>
<feature type="transmembrane region" description="Helical" evidence="1">
    <location>
        <begin position="36"/>
        <end position="60"/>
    </location>
</feature>
<comment type="caution">
    <text evidence="2">The sequence shown here is derived from an EMBL/GenBank/DDBJ whole genome shotgun (WGS) entry which is preliminary data.</text>
</comment>
<dbReference type="Pfam" id="PF06541">
    <property type="entry name" value="ABC_trans_CmpB"/>
    <property type="match status" value="1"/>
</dbReference>
<keyword evidence="1" id="KW-0472">Membrane</keyword>
<keyword evidence="1" id="KW-0812">Transmembrane</keyword>
<protein>
    <submittedName>
        <fullName evidence="2">ABC transporter permease</fullName>
    </submittedName>
</protein>
<keyword evidence="1" id="KW-1133">Transmembrane helix</keyword>
<feature type="transmembrane region" description="Helical" evidence="1">
    <location>
        <begin position="66"/>
        <end position="87"/>
    </location>
</feature>
<evidence type="ECO:0000313" key="2">
    <source>
        <dbReference type="EMBL" id="MFO3665561.1"/>
    </source>
</evidence>
<dbReference type="Proteomes" id="UP001637996">
    <property type="component" value="Unassembled WGS sequence"/>
</dbReference>
<name>A0ABW9M8B3_9FIRM</name>
<evidence type="ECO:0000256" key="1">
    <source>
        <dbReference type="SAM" id="Phobius"/>
    </source>
</evidence>
<dbReference type="RefSeq" id="WP_410031261.1">
    <property type="nucleotide sequence ID" value="NZ_JBGMEI010000006.1"/>
</dbReference>
<keyword evidence="3" id="KW-1185">Reference proteome</keyword>
<gene>
    <name evidence="2" type="ORF">ACCQ41_04805</name>
</gene>
<feature type="transmembrane region" description="Helical" evidence="1">
    <location>
        <begin position="108"/>
        <end position="125"/>
    </location>
</feature>
<organism evidence="2 3">
    <name type="scientific">Anaerococcus martiniensis</name>
    <dbReference type="NCBI Taxonomy" id="3115615"/>
    <lineage>
        <taxon>Bacteria</taxon>
        <taxon>Bacillati</taxon>
        <taxon>Bacillota</taxon>
        <taxon>Tissierellia</taxon>
        <taxon>Tissierellales</taxon>
        <taxon>Peptoniphilaceae</taxon>
        <taxon>Anaerococcus</taxon>
    </lineage>
</organism>
<sequence length="259" mass="30048">MLNAYYIIYFFIYAIIGWAMEVTYNGIRQGKYINCGVLNGPWCPIYGFAAISILFMLGKVNTYSKLFLFFASMLVASVIELVTGFILEKVFHKKWWDYTDKKFNIGGYICAEYSLIWGALCFILYEAIHPMIVKFVSAFPVKILIIVNIIIAIIFLIDLIATVNTILGINKKFREIEKSKQKLGEVTTDIGEKIAQRGIERAEKTSEKRKEFDERSQEFKNNFQKYGEKRLLKAFPNLIHDLEDKGYDFENLKNKISKK</sequence>
<accession>A0ABW9M8B3</accession>
<proteinExistence type="predicted"/>
<feature type="transmembrane region" description="Helical" evidence="1">
    <location>
        <begin position="6"/>
        <end position="24"/>
    </location>
</feature>
<dbReference type="InterPro" id="IPR010540">
    <property type="entry name" value="CmpB_TMEM229"/>
</dbReference>
<dbReference type="EMBL" id="JBGMEI010000006">
    <property type="protein sequence ID" value="MFO3665561.1"/>
    <property type="molecule type" value="Genomic_DNA"/>
</dbReference>
<feature type="transmembrane region" description="Helical" evidence="1">
    <location>
        <begin position="145"/>
        <end position="169"/>
    </location>
</feature>
<evidence type="ECO:0000313" key="3">
    <source>
        <dbReference type="Proteomes" id="UP001637996"/>
    </source>
</evidence>